<organism evidence="2 3">
    <name type="scientific">Lates japonicus</name>
    <name type="common">Japanese lates</name>
    <dbReference type="NCBI Taxonomy" id="270547"/>
    <lineage>
        <taxon>Eukaryota</taxon>
        <taxon>Metazoa</taxon>
        <taxon>Chordata</taxon>
        <taxon>Craniata</taxon>
        <taxon>Vertebrata</taxon>
        <taxon>Euteleostomi</taxon>
        <taxon>Actinopterygii</taxon>
        <taxon>Neopterygii</taxon>
        <taxon>Teleostei</taxon>
        <taxon>Neoteleostei</taxon>
        <taxon>Acanthomorphata</taxon>
        <taxon>Carangaria</taxon>
        <taxon>Carangaria incertae sedis</taxon>
        <taxon>Centropomidae</taxon>
        <taxon>Lates</taxon>
    </lineage>
</organism>
<evidence type="ECO:0000313" key="3">
    <source>
        <dbReference type="Proteomes" id="UP001279410"/>
    </source>
</evidence>
<protein>
    <submittedName>
        <fullName evidence="2">Plexin-A1-like protein</fullName>
    </submittedName>
</protein>
<evidence type="ECO:0000313" key="2">
    <source>
        <dbReference type="EMBL" id="GLD45686.1"/>
    </source>
</evidence>
<feature type="non-terminal residue" evidence="2">
    <location>
        <position position="1"/>
    </location>
</feature>
<proteinExistence type="predicted"/>
<evidence type="ECO:0000259" key="1">
    <source>
        <dbReference type="Pfam" id="PF18020"/>
    </source>
</evidence>
<dbReference type="AlphaFoldDB" id="A0AAD3M213"/>
<feature type="domain" description="Plexin TIG" evidence="1">
    <location>
        <begin position="5"/>
        <end position="61"/>
    </location>
</feature>
<dbReference type="Pfam" id="PF18020">
    <property type="entry name" value="TIG_2"/>
    <property type="match status" value="1"/>
</dbReference>
<dbReference type="InterPro" id="IPR041362">
    <property type="entry name" value="TIG2_plexin"/>
</dbReference>
<name>A0AAD3M213_LATJO</name>
<reference evidence="2" key="1">
    <citation type="submission" date="2022-08" db="EMBL/GenBank/DDBJ databases">
        <title>Genome sequencing of akame (Lates japonicus).</title>
        <authorList>
            <person name="Hashiguchi Y."/>
            <person name="Takahashi H."/>
        </authorList>
    </citation>
    <scope>NUCLEOTIDE SEQUENCE</scope>
    <source>
        <strain evidence="2">Kochi</strain>
    </source>
</reference>
<dbReference type="EMBL" id="BRZM01000001">
    <property type="protein sequence ID" value="GLD45686.1"/>
    <property type="molecule type" value="Genomic_DNA"/>
</dbReference>
<comment type="caution">
    <text evidence="2">The sequence shown here is derived from an EMBL/GenBank/DDBJ whole genome shotgun (WGS) entry which is preliminary data.</text>
</comment>
<sequence>MSVSSISRTTRQCPALRFNSTSIQCQKTTYDYEGSDISDLPVDLSVVWNGNFVIDNPFNIQ</sequence>
<dbReference type="Proteomes" id="UP001279410">
    <property type="component" value="Unassembled WGS sequence"/>
</dbReference>
<gene>
    <name evidence="2" type="ORF">AKAME5_000016000</name>
</gene>
<accession>A0AAD3M213</accession>
<keyword evidence="3" id="KW-1185">Reference proteome</keyword>